<evidence type="ECO:0008006" key="4">
    <source>
        <dbReference type="Google" id="ProtNLM"/>
    </source>
</evidence>
<gene>
    <name evidence="2" type="ORF">L248_1966</name>
</gene>
<dbReference type="HOGENOM" id="CLU_1174223_0_0_9"/>
<dbReference type="AlphaFoldDB" id="U4TR11"/>
<organism evidence="2 3">
    <name type="scientific">Schleiferilactobacillus shenzhenensis LY-73</name>
    <dbReference type="NCBI Taxonomy" id="1231336"/>
    <lineage>
        <taxon>Bacteria</taxon>
        <taxon>Bacillati</taxon>
        <taxon>Bacillota</taxon>
        <taxon>Bacilli</taxon>
        <taxon>Lactobacillales</taxon>
        <taxon>Lactobacillaceae</taxon>
        <taxon>Schleiferilactobacillus</taxon>
    </lineage>
</organism>
<evidence type="ECO:0000313" key="2">
    <source>
        <dbReference type="EMBL" id="ERL65890.1"/>
    </source>
</evidence>
<keyword evidence="3" id="KW-1185">Reference proteome</keyword>
<accession>U4TR11</accession>
<feature type="transmembrane region" description="Helical" evidence="1">
    <location>
        <begin position="206"/>
        <end position="228"/>
    </location>
</feature>
<sequence length="236" mass="26435">MGGKLSKYNLGNQWKETNMFLRQLSKKVITNWIIIEAFILFCVLVALLIYPIFGQLGVWRALITRIQMPNAGAPQPELWHGLSEVADIFWNNLKINIAVFLLGSVTYHWAVKTNLVIWLPLVNCIFYGIVIASIILKFGPEKGLSSMTVSLFPHGFVEDLSISASVTLAESLNNVLLYRHGWEPAHTWLALPPEALFVNKVTPRRMYWRVIAAFSIGVPILTLVAASLEVFVSAGN</sequence>
<dbReference type="STRING" id="1231336.L248_1966"/>
<feature type="transmembrane region" description="Helical" evidence="1">
    <location>
        <begin position="115"/>
        <end position="136"/>
    </location>
</feature>
<dbReference type="EMBL" id="KI271584">
    <property type="protein sequence ID" value="ERL65890.1"/>
    <property type="molecule type" value="Genomic_DNA"/>
</dbReference>
<dbReference type="InterPro" id="IPR002798">
    <property type="entry name" value="SpoIIM-like"/>
</dbReference>
<name>U4TR11_9LACO</name>
<evidence type="ECO:0000256" key="1">
    <source>
        <dbReference type="SAM" id="Phobius"/>
    </source>
</evidence>
<feature type="transmembrane region" description="Helical" evidence="1">
    <location>
        <begin position="29"/>
        <end position="53"/>
    </location>
</feature>
<proteinExistence type="predicted"/>
<reference evidence="3" key="1">
    <citation type="journal article" date="2013" name="Genome Announc.">
        <title>Whole-Genome Sequencing of Lactobacillus shenzhenensis Strain LY-73T.</title>
        <authorList>
            <person name="Lin Z."/>
            <person name="Liu Z."/>
            <person name="Yang R."/>
            <person name="Zou Y."/>
            <person name="Wan D."/>
            <person name="Chen J."/>
            <person name="Guo M."/>
            <person name="Zhao J."/>
            <person name="Fang C."/>
            <person name="Yang R."/>
            <person name="Liu F."/>
        </authorList>
    </citation>
    <scope>NUCLEOTIDE SEQUENCE [LARGE SCALE GENOMIC DNA]</scope>
    <source>
        <strain evidence="3">LY-73</strain>
    </source>
</reference>
<protein>
    <recommendedName>
        <fullName evidence="4">SpoIIM</fullName>
    </recommendedName>
</protein>
<evidence type="ECO:0000313" key="3">
    <source>
        <dbReference type="Proteomes" id="UP000030647"/>
    </source>
</evidence>
<dbReference type="Pfam" id="PF01944">
    <property type="entry name" value="SpoIIM"/>
    <property type="match status" value="1"/>
</dbReference>
<keyword evidence="1" id="KW-0812">Transmembrane</keyword>
<dbReference type="Proteomes" id="UP000030647">
    <property type="component" value="Unassembled WGS sequence"/>
</dbReference>
<keyword evidence="1" id="KW-1133">Transmembrane helix</keyword>
<keyword evidence="1" id="KW-0472">Membrane</keyword>